<sequence>ASGRVRTGRPARHRHLVRRRHLPATTGRAGFPCGTVHRVPGRFRSRNVKRSGSCSVQRFGSRGADQFRRSRSVQRFHPRDVSGLRRRDIHRFRPRDVGRFRSRSILGLSPRGISQFCSRDMACHRCSRAARSGAVTASACPGPFAVVHPAGSPVIAYFRIARPVPERGSPRGIRIRQLDGRPRQLDGPPRHRG</sequence>
<feature type="region of interest" description="Disordered" evidence="1">
    <location>
        <begin position="168"/>
        <end position="193"/>
    </location>
</feature>
<gene>
    <name evidence="2" type="ORF">ACFQ07_08795</name>
</gene>
<evidence type="ECO:0000313" key="3">
    <source>
        <dbReference type="Proteomes" id="UP001597083"/>
    </source>
</evidence>
<proteinExistence type="predicted"/>
<evidence type="ECO:0000256" key="1">
    <source>
        <dbReference type="SAM" id="MobiDB-lite"/>
    </source>
</evidence>
<comment type="caution">
    <text evidence="2">The sequence shown here is derived from an EMBL/GenBank/DDBJ whole genome shotgun (WGS) entry which is preliminary data.</text>
</comment>
<dbReference type="EMBL" id="JBHTIR010001246">
    <property type="protein sequence ID" value="MFD0852318.1"/>
    <property type="molecule type" value="Genomic_DNA"/>
</dbReference>
<reference evidence="3" key="1">
    <citation type="journal article" date="2019" name="Int. J. Syst. Evol. Microbiol.">
        <title>The Global Catalogue of Microorganisms (GCM) 10K type strain sequencing project: providing services to taxonomists for standard genome sequencing and annotation.</title>
        <authorList>
            <consortium name="The Broad Institute Genomics Platform"/>
            <consortium name="The Broad Institute Genome Sequencing Center for Infectious Disease"/>
            <person name="Wu L."/>
            <person name="Ma J."/>
        </authorList>
    </citation>
    <scope>NUCLEOTIDE SEQUENCE [LARGE SCALE GENOMIC DNA]</scope>
    <source>
        <strain evidence="3">JCM 31696</strain>
    </source>
</reference>
<organism evidence="2 3">
    <name type="scientific">Actinomadura adrarensis</name>
    <dbReference type="NCBI Taxonomy" id="1819600"/>
    <lineage>
        <taxon>Bacteria</taxon>
        <taxon>Bacillati</taxon>
        <taxon>Actinomycetota</taxon>
        <taxon>Actinomycetes</taxon>
        <taxon>Streptosporangiales</taxon>
        <taxon>Thermomonosporaceae</taxon>
        <taxon>Actinomadura</taxon>
    </lineage>
</organism>
<keyword evidence="3" id="KW-1185">Reference proteome</keyword>
<feature type="non-terminal residue" evidence="2">
    <location>
        <position position="1"/>
    </location>
</feature>
<name>A0ABW3CF32_9ACTN</name>
<accession>A0ABW3CF32</accession>
<dbReference type="Proteomes" id="UP001597083">
    <property type="component" value="Unassembled WGS sequence"/>
</dbReference>
<feature type="non-terminal residue" evidence="2">
    <location>
        <position position="193"/>
    </location>
</feature>
<protein>
    <submittedName>
        <fullName evidence="2">Uncharacterized protein</fullName>
    </submittedName>
</protein>
<evidence type="ECO:0000313" key="2">
    <source>
        <dbReference type="EMBL" id="MFD0852318.1"/>
    </source>
</evidence>